<accession>A0A5C8PBM6</accession>
<name>A0A5C8PBM6_9HYPH</name>
<feature type="chain" id="PRO_5022802429" evidence="2">
    <location>
        <begin position="24"/>
        <end position="110"/>
    </location>
</feature>
<feature type="signal peptide" evidence="2">
    <location>
        <begin position="1"/>
        <end position="23"/>
    </location>
</feature>
<gene>
    <name evidence="3" type="ORF">FHP25_33305</name>
</gene>
<feature type="compositionally biased region" description="Pro residues" evidence="1">
    <location>
        <begin position="90"/>
        <end position="110"/>
    </location>
</feature>
<comment type="caution">
    <text evidence="3">The sequence shown here is derived from an EMBL/GenBank/DDBJ whole genome shotgun (WGS) entry which is preliminary data.</text>
</comment>
<dbReference type="OrthoDB" id="9906433at2"/>
<evidence type="ECO:0000256" key="1">
    <source>
        <dbReference type="SAM" id="MobiDB-lite"/>
    </source>
</evidence>
<dbReference type="EMBL" id="VDUZ01000054">
    <property type="protein sequence ID" value="TXL70758.1"/>
    <property type="molecule type" value="Genomic_DNA"/>
</dbReference>
<evidence type="ECO:0000313" key="3">
    <source>
        <dbReference type="EMBL" id="TXL70758.1"/>
    </source>
</evidence>
<dbReference type="Proteomes" id="UP000321638">
    <property type="component" value="Unassembled WGS sequence"/>
</dbReference>
<keyword evidence="4" id="KW-1185">Reference proteome</keyword>
<keyword evidence="2" id="KW-0732">Signal</keyword>
<dbReference type="RefSeq" id="WP_147851325.1">
    <property type="nucleotide sequence ID" value="NZ_VDUZ01000054.1"/>
</dbReference>
<proteinExistence type="predicted"/>
<reference evidence="3 4" key="1">
    <citation type="submission" date="2019-06" db="EMBL/GenBank/DDBJ databases">
        <title>New taxonomy in bacterial strain CC-CFT640, isolated from vineyard.</title>
        <authorList>
            <person name="Lin S.-Y."/>
            <person name="Tsai C.-F."/>
            <person name="Young C.-C."/>
        </authorList>
    </citation>
    <scope>NUCLEOTIDE SEQUENCE [LARGE SCALE GENOMIC DNA]</scope>
    <source>
        <strain evidence="3 4">CC-CFT640</strain>
    </source>
</reference>
<sequence>MSRWLVPLAVLAFPIMALPSAWADIPPPPGSQERAAAALIRDHGHACPNVTRLAAAPQADADALAKQGLDASTAVCDNGRRFVVAFPFRRPGPPRPDAPPPATPVVKPLP</sequence>
<protein>
    <submittedName>
        <fullName evidence="3">Uncharacterized protein</fullName>
    </submittedName>
</protein>
<organism evidence="3 4">
    <name type="scientific">Vineibacter terrae</name>
    <dbReference type="NCBI Taxonomy" id="2586908"/>
    <lineage>
        <taxon>Bacteria</taxon>
        <taxon>Pseudomonadati</taxon>
        <taxon>Pseudomonadota</taxon>
        <taxon>Alphaproteobacteria</taxon>
        <taxon>Hyphomicrobiales</taxon>
        <taxon>Vineibacter</taxon>
    </lineage>
</organism>
<dbReference type="AlphaFoldDB" id="A0A5C8PBM6"/>
<evidence type="ECO:0000256" key="2">
    <source>
        <dbReference type="SAM" id="SignalP"/>
    </source>
</evidence>
<evidence type="ECO:0000313" key="4">
    <source>
        <dbReference type="Proteomes" id="UP000321638"/>
    </source>
</evidence>
<feature type="region of interest" description="Disordered" evidence="1">
    <location>
        <begin position="88"/>
        <end position="110"/>
    </location>
</feature>